<evidence type="ECO:0000313" key="4">
    <source>
        <dbReference type="EMBL" id="RYC74792.1"/>
    </source>
</evidence>
<dbReference type="InterPro" id="IPR039532">
    <property type="entry name" value="TetR_C_Firmicutes"/>
</dbReference>
<dbReference type="InterPro" id="IPR050624">
    <property type="entry name" value="HTH-type_Tx_Regulator"/>
</dbReference>
<dbReference type="Proteomes" id="UP001191019">
    <property type="component" value="Unassembled WGS sequence"/>
</dbReference>
<dbReference type="SUPFAM" id="SSF46689">
    <property type="entry name" value="Homeodomain-like"/>
    <property type="match status" value="1"/>
</dbReference>
<reference evidence="4 5" key="2">
    <citation type="journal article" date="2020" name="Cell Rep.">
        <title>Acquisition and Adaptation of Ultra-small Parasitic Reduced Genome Bacteria to Mammalian Hosts.</title>
        <authorList>
            <person name="McLean J.S."/>
            <person name="Bor B."/>
            <person name="Kerns K.A."/>
            <person name="Liu Q."/>
            <person name="To T.T."/>
            <person name="Solden L."/>
            <person name="Hendrickson E.L."/>
            <person name="Wrighton K."/>
            <person name="Shi W."/>
            <person name="He X."/>
        </authorList>
    </citation>
    <scope>NUCLEOTIDE SEQUENCE [LARGE SCALE GENOMIC DNA]</scope>
    <source>
        <strain evidence="4 5">TM7_G3_2_Rum_HOT_351B</strain>
    </source>
</reference>
<protein>
    <recommendedName>
        <fullName evidence="3">HTH tetR-type domain-containing protein</fullName>
    </recommendedName>
</protein>
<dbReference type="Pfam" id="PF14278">
    <property type="entry name" value="TetR_C_8"/>
    <property type="match status" value="1"/>
</dbReference>
<organism evidence="4 5">
    <name type="scientific">Candidatus Nanosyncoccus alces</name>
    <dbReference type="NCBI Taxonomy" id="2171997"/>
    <lineage>
        <taxon>Bacteria</taxon>
        <taxon>Candidatus Saccharimonadota</taxon>
        <taxon>Candidatus Nanosyncoccalia</taxon>
        <taxon>Candidatus Nanosyncoccales</taxon>
        <taxon>Candidatus Nanosyncoccaceae</taxon>
        <taxon>Candidatus Nanosyncoccus</taxon>
    </lineage>
</organism>
<dbReference type="RefSeq" id="WP_164998333.1">
    <property type="nucleotide sequence ID" value="NZ_PRLM01000003.1"/>
</dbReference>
<accession>A0ABY0FP02</accession>
<dbReference type="PANTHER" id="PTHR43479:SF11">
    <property type="entry name" value="ACREF_ENVCD OPERON REPRESSOR-RELATED"/>
    <property type="match status" value="1"/>
</dbReference>
<sequence length="182" mass="21219">MPKLKSKSDQTKEEIASTFLFLLNACPLNEISIKDITRTCGVNRNTFYYHFGNVADLIEYVIKNNVDNLIAKHPPKINSLEDCFIAALNFARENKQAINHIYHSTNRAIFERHLWHVCEYSVNAYLNSVPPELLPISTPEEREIVKDFLKFECFGFVIDWINHDMPENVTEKIKILSNLYHF</sequence>
<keyword evidence="1 2" id="KW-0238">DNA-binding</keyword>
<evidence type="ECO:0000259" key="3">
    <source>
        <dbReference type="PROSITE" id="PS50977"/>
    </source>
</evidence>
<feature type="DNA-binding region" description="H-T-H motif" evidence="2">
    <location>
        <begin position="32"/>
        <end position="51"/>
    </location>
</feature>
<keyword evidence="5" id="KW-1185">Reference proteome</keyword>
<evidence type="ECO:0000256" key="2">
    <source>
        <dbReference type="PROSITE-ProRule" id="PRU00335"/>
    </source>
</evidence>
<evidence type="ECO:0000313" key="5">
    <source>
        <dbReference type="Proteomes" id="UP001191019"/>
    </source>
</evidence>
<dbReference type="Pfam" id="PF00440">
    <property type="entry name" value="TetR_N"/>
    <property type="match status" value="1"/>
</dbReference>
<dbReference type="EMBL" id="PRLM01000003">
    <property type="protein sequence ID" value="RYC74792.1"/>
    <property type="molecule type" value="Genomic_DNA"/>
</dbReference>
<proteinExistence type="predicted"/>
<evidence type="ECO:0000256" key="1">
    <source>
        <dbReference type="ARBA" id="ARBA00023125"/>
    </source>
</evidence>
<gene>
    <name evidence="4" type="ORF">G3RUM_00337</name>
</gene>
<feature type="domain" description="HTH tetR-type" evidence="3">
    <location>
        <begin position="9"/>
        <end position="69"/>
    </location>
</feature>
<reference evidence="4 5" key="1">
    <citation type="journal article" date="2018" name="bioRxiv">
        <title>Evidence of independent acquisition and adaption of ultra-small bacteria to human hosts across the highly diverse yet reduced genomes of the phylum Saccharibacteria.</title>
        <authorList>
            <person name="McLean J.S."/>
            <person name="Bor B."/>
            <person name="To T.T."/>
            <person name="Liu Q."/>
            <person name="Kearns K.A."/>
            <person name="Solden L.M."/>
            <person name="Wrighton K.C."/>
            <person name="He X."/>
            <person name="Shi W."/>
        </authorList>
    </citation>
    <scope>NUCLEOTIDE SEQUENCE [LARGE SCALE GENOMIC DNA]</scope>
    <source>
        <strain evidence="4 5">TM7_G3_2_Rum_HOT_351B</strain>
    </source>
</reference>
<dbReference type="InterPro" id="IPR001647">
    <property type="entry name" value="HTH_TetR"/>
</dbReference>
<name>A0ABY0FP02_9BACT</name>
<dbReference type="InterPro" id="IPR009057">
    <property type="entry name" value="Homeodomain-like_sf"/>
</dbReference>
<dbReference type="PANTHER" id="PTHR43479">
    <property type="entry name" value="ACREF/ENVCD OPERON REPRESSOR-RELATED"/>
    <property type="match status" value="1"/>
</dbReference>
<dbReference type="PROSITE" id="PS50977">
    <property type="entry name" value="HTH_TETR_2"/>
    <property type="match status" value="1"/>
</dbReference>
<dbReference type="Gene3D" id="1.10.357.10">
    <property type="entry name" value="Tetracycline Repressor, domain 2"/>
    <property type="match status" value="1"/>
</dbReference>
<comment type="caution">
    <text evidence="4">The sequence shown here is derived from an EMBL/GenBank/DDBJ whole genome shotgun (WGS) entry which is preliminary data.</text>
</comment>